<evidence type="ECO:0000313" key="1">
    <source>
        <dbReference type="EMBL" id="VAX38729.1"/>
    </source>
</evidence>
<name>A0A3B1D923_9ZZZZ</name>
<accession>A0A3B1D923</accession>
<sequence>MPRHPNKHIQKSIQYAKSLGWRFKLSDGHAWGRLLCPEKSLAGCIISVWSTPRNSENHARQLVRKIKNCPHATTSGKIPLE</sequence>
<gene>
    <name evidence="1" type="ORF">MNBD_PLANCTO02-1390</name>
</gene>
<organism evidence="1">
    <name type="scientific">hydrothermal vent metagenome</name>
    <dbReference type="NCBI Taxonomy" id="652676"/>
    <lineage>
        <taxon>unclassified sequences</taxon>
        <taxon>metagenomes</taxon>
        <taxon>ecological metagenomes</taxon>
    </lineage>
</organism>
<dbReference type="EMBL" id="UOGL01000252">
    <property type="protein sequence ID" value="VAX38729.1"/>
    <property type="molecule type" value="Genomic_DNA"/>
</dbReference>
<dbReference type="AlphaFoldDB" id="A0A3B1D923"/>
<protein>
    <submittedName>
        <fullName evidence="1">Uncharacterized protein</fullName>
    </submittedName>
</protein>
<proteinExistence type="predicted"/>
<reference evidence="1" key="1">
    <citation type="submission" date="2018-06" db="EMBL/GenBank/DDBJ databases">
        <authorList>
            <person name="Zhirakovskaya E."/>
        </authorList>
    </citation>
    <scope>NUCLEOTIDE SEQUENCE</scope>
</reference>